<dbReference type="AlphaFoldDB" id="A0A094YKX4"/>
<evidence type="ECO:0000256" key="2">
    <source>
        <dbReference type="ARBA" id="ARBA00002901"/>
    </source>
</evidence>
<dbReference type="Proteomes" id="UP000029448">
    <property type="component" value="Unassembled WGS sequence"/>
</dbReference>
<evidence type="ECO:0000313" key="13">
    <source>
        <dbReference type="EMBL" id="KGB21254.1"/>
    </source>
</evidence>
<dbReference type="EMBL" id="JOKM01000102">
    <property type="protein sequence ID" value="KGB21254.1"/>
    <property type="molecule type" value="Genomic_DNA"/>
</dbReference>
<evidence type="ECO:0000256" key="7">
    <source>
        <dbReference type="ARBA" id="ARBA00022723"/>
    </source>
</evidence>
<keyword evidence="14" id="KW-1185">Reference proteome</keyword>
<evidence type="ECO:0000256" key="9">
    <source>
        <dbReference type="ARBA" id="ARBA00023150"/>
    </source>
</evidence>
<accession>A0A094YKX4</accession>
<comment type="pathway">
    <text evidence="3 11">Cofactor biosynthesis; molybdopterin biosynthesis.</text>
</comment>
<dbReference type="GO" id="GO:0005829">
    <property type="term" value="C:cytosol"/>
    <property type="evidence" value="ECO:0007669"/>
    <property type="project" value="TreeGrafter"/>
</dbReference>
<dbReference type="Gene3D" id="2.170.190.11">
    <property type="entry name" value="Molybdopterin biosynthesis moea protein, domain 3"/>
    <property type="match status" value="1"/>
</dbReference>
<proteinExistence type="inferred from homology"/>
<dbReference type="PATRIC" id="fig|104102.7.peg.2855"/>
<dbReference type="GO" id="GO:0046872">
    <property type="term" value="F:metal ion binding"/>
    <property type="evidence" value="ECO:0007669"/>
    <property type="project" value="UniProtKB-UniRule"/>
</dbReference>
<dbReference type="Gene3D" id="3.40.980.10">
    <property type="entry name" value="MoaB/Mog-like domain"/>
    <property type="match status" value="1"/>
</dbReference>
<keyword evidence="7 11" id="KW-0479">Metal-binding</keyword>
<evidence type="ECO:0000256" key="11">
    <source>
        <dbReference type="RuleBase" id="RU365090"/>
    </source>
</evidence>
<comment type="similarity">
    <text evidence="4 11">Belongs to the MoeA family.</text>
</comment>
<keyword evidence="8 11" id="KW-0460">Magnesium</keyword>
<evidence type="ECO:0000256" key="8">
    <source>
        <dbReference type="ARBA" id="ARBA00022842"/>
    </source>
</evidence>
<dbReference type="InterPro" id="IPR001453">
    <property type="entry name" value="MoaB/Mog_dom"/>
</dbReference>
<dbReference type="SUPFAM" id="SSF63882">
    <property type="entry name" value="MoeA N-terminal region -like"/>
    <property type="match status" value="1"/>
</dbReference>
<comment type="catalytic activity">
    <reaction evidence="10">
        <text>adenylyl-molybdopterin + molybdate = Mo-molybdopterin + AMP + H(+)</text>
        <dbReference type="Rhea" id="RHEA:35047"/>
        <dbReference type="ChEBI" id="CHEBI:15378"/>
        <dbReference type="ChEBI" id="CHEBI:36264"/>
        <dbReference type="ChEBI" id="CHEBI:62727"/>
        <dbReference type="ChEBI" id="CHEBI:71302"/>
        <dbReference type="ChEBI" id="CHEBI:456215"/>
        <dbReference type="EC" id="2.10.1.1"/>
    </reaction>
</comment>
<evidence type="ECO:0000256" key="1">
    <source>
        <dbReference type="ARBA" id="ARBA00001946"/>
    </source>
</evidence>
<dbReference type="NCBIfam" id="NF045515">
    <property type="entry name" value="Glp_gephyrin"/>
    <property type="match status" value="1"/>
</dbReference>
<name>A0A094YKX4_9PROT</name>
<dbReference type="CDD" id="cd00887">
    <property type="entry name" value="MoeA"/>
    <property type="match status" value="1"/>
</dbReference>
<evidence type="ECO:0000256" key="5">
    <source>
        <dbReference type="ARBA" id="ARBA00022505"/>
    </source>
</evidence>
<keyword evidence="5 11" id="KW-0500">Molybdenum</keyword>
<dbReference type="InterPro" id="IPR036135">
    <property type="entry name" value="MoeA_linker/N_sf"/>
</dbReference>
<dbReference type="FunFam" id="3.40.980.10:FF:000004">
    <property type="entry name" value="Molybdopterin molybdenumtransferase"/>
    <property type="match status" value="1"/>
</dbReference>
<dbReference type="Pfam" id="PF03454">
    <property type="entry name" value="MoeA_C"/>
    <property type="match status" value="1"/>
</dbReference>
<organism evidence="13 14">
    <name type="scientific">Acetobacter tropicalis</name>
    <dbReference type="NCBI Taxonomy" id="104102"/>
    <lineage>
        <taxon>Bacteria</taxon>
        <taxon>Pseudomonadati</taxon>
        <taxon>Pseudomonadota</taxon>
        <taxon>Alphaproteobacteria</taxon>
        <taxon>Acetobacterales</taxon>
        <taxon>Acetobacteraceae</taxon>
        <taxon>Acetobacter</taxon>
    </lineage>
</organism>
<comment type="cofactor">
    <cofactor evidence="1 11">
        <name>Mg(2+)</name>
        <dbReference type="ChEBI" id="CHEBI:18420"/>
    </cofactor>
</comment>
<dbReference type="InterPro" id="IPR038987">
    <property type="entry name" value="MoeA-like"/>
</dbReference>
<evidence type="ECO:0000256" key="10">
    <source>
        <dbReference type="ARBA" id="ARBA00047317"/>
    </source>
</evidence>
<dbReference type="PANTHER" id="PTHR10192">
    <property type="entry name" value="MOLYBDOPTERIN BIOSYNTHESIS PROTEIN"/>
    <property type="match status" value="1"/>
</dbReference>
<dbReference type="InterPro" id="IPR036688">
    <property type="entry name" value="MoeA_C_domain_IV_sf"/>
</dbReference>
<dbReference type="Pfam" id="PF03453">
    <property type="entry name" value="MoeA_N"/>
    <property type="match status" value="1"/>
</dbReference>
<keyword evidence="6 11" id="KW-0808">Transferase</keyword>
<dbReference type="SUPFAM" id="SSF53218">
    <property type="entry name" value="Molybdenum cofactor biosynthesis proteins"/>
    <property type="match status" value="1"/>
</dbReference>
<feature type="domain" description="MoaB/Mog" evidence="12">
    <location>
        <begin position="174"/>
        <end position="311"/>
    </location>
</feature>
<dbReference type="RefSeq" id="WP_035381743.1">
    <property type="nucleotide sequence ID" value="NZ_JACAOJ010000011.1"/>
</dbReference>
<dbReference type="Gene3D" id="2.40.340.10">
    <property type="entry name" value="MoeA, C-terminal, domain IV"/>
    <property type="match status" value="1"/>
</dbReference>
<dbReference type="EC" id="2.10.1.1" evidence="11"/>
<dbReference type="Pfam" id="PF00994">
    <property type="entry name" value="MoCF_biosynth"/>
    <property type="match status" value="1"/>
</dbReference>
<evidence type="ECO:0000259" key="12">
    <source>
        <dbReference type="SMART" id="SM00852"/>
    </source>
</evidence>
<dbReference type="GeneID" id="89476858"/>
<evidence type="ECO:0000313" key="14">
    <source>
        <dbReference type="Proteomes" id="UP000029448"/>
    </source>
</evidence>
<dbReference type="Gene3D" id="3.90.105.10">
    <property type="entry name" value="Molybdopterin biosynthesis moea protein, domain 2"/>
    <property type="match status" value="1"/>
</dbReference>
<evidence type="ECO:0000256" key="4">
    <source>
        <dbReference type="ARBA" id="ARBA00010763"/>
    </source>
</evidence>
<dbReference type="InterPro" id="IPR036425">
    <property type="entry name" value="MoaB/Mog-like_dom_sf"/>
</dbReference>
<sequence length="399" mass="41855">MLDVAVARARILEKLSPCGLETVSVAHACGRVLAAPVVARLSNPPVSVSSMDGYAVRIDDVQEGATLDIIGEAPAGHPSSLTVKKGQCMRLFTGSQIPAGADTVLIQENMRRDGNAVTLLSGGKAGQFIRKQGQDFQKGETLLSAGKVLTARDIGLAAAAGHVWLTVSRRPRVGILATGDEIVLPGDPAQPDSIVNSGAFMVTAFLRSIGAEAVLLPVARDNVESLSTAIAQADHLDLLVTIGGASVGTYDLVREAFKPHGLNLDFWKIAMRPGRPLMSGQLGKTPMIGLPGNPVAAMVCSVVFVAAAVRTLMGLPQGAELETETAILGADLKENDQRQDFLRSTLRSQPDGQPPIATPFASQDSAQMNILAQSDALIIRAPHAPPQKAGTLCRILRLP</sequence>
<dbReference type="SMART" id="SM00852">
    <property type="entry name" value="MoCF_biosynth"/>
    <property type="match status" value="1"/>
</dbReference>
<dbReference type="InterPro" id="IPR005110">
    <property type="entry name" value="MoeA_linker/N"/>
</dbReference>
<dbReference type="InterPro" id="IPR005111">
    <property type="entry name" value="MoeA_C_domain_IV"/>
</dbReference>
<comment type="caution">
    <text evidence="13">The sequence shown here is derived from an EMBL/GenBank/DDBJ whole genome shotgun (WGS) entry which is preliminary data.</text>
</comment>
<comment type="function">
    <text evidence="2 11">Catalyzes the insertion of molybdate into adenylated molybdopterin with the concomitant release of AMP.</text>
</comment>
<keyword evidence="9 11" id="KW-0501">Molybdenum cofactor biosynthesis</keyword>
<protein>
    <recommendedName>
        <fullName evidence="11">Molybdopterin molybdenumtransferase</fullName>
        <ecNumber evidence="11">2.10.1.1</ecNumber>
    </recommendedName>
</protein>
<dbReference type="STRING" id="104102.AtDm6_2890"/>
<evidence type="ECO:0000256" key="6">
    <source>
        <dbReference type="ARBA" id="ARBA00022679"/>
    </source>
</evidence>
<dbReference type="GO" id="GO:0061599">
    <property type="term" value="F:molybdopterin molybdotransferase activity"/>
    <property type="evidence" value="ECO:0007669"/>
    <property type="project" value="UniProtKB-UniRule"/>
</dbReference>
<evidence type="ECO:0000256" key="3">
    <source>
        <dbReference type="ARBA" id="ARBA00005046"/>
    </source>
</evidence>
<gene>
    <name evidence="13" type="ORF">AtDm6_2890</name>
</gene>
<dbReference type="UniPathway" id="UPA00344"/>
<dbReference type="SUPFAM" id="SSF63867">
    <property type="entry name" value="MoeA C-terminal domain-like"/>
    <property type="match status" value="1"/>
</dbReference>
<dbReference type="GO" id="GO:0006777">
    <property type="term" value="P:Mo-molybdopterin cofactor biosynthetic process"/>
    <property type="evidence" value="ECO:0007669"/>
    <property type="project" value="UniProtKB-UniRule"/>
</dbReference>
<reference evidence="13 14" key="1">
    <citation type="submission" date="2014-06" db="EMBL/GenBank/DDBJ databases">
        <title>Functional and comparative genomic analyses of the Drosophila gut microbiota identify candidate symbiosis factors.</title>
        <authorList>
            <person name="Newell P.D."/>
            <person name="Chaston J.M."/>
            <person name="Douglas A.E."/>
        </authorList>
    </citation>
    <scope>NUCLEOTIDE SEQUENCE [LARGE SCALE GENOMIC DNA]</scope>
    <source>
        <strain evidence="13 14">DmCS_006</strain>
    </source>
</reference>
<dbReference type="PANTHER" id="PTHR10192:SF5">
    <property type="entry name" value="GEPHYRIN"/>
    <property type="match status" value="1"/>
</dbReference>